<evidence type="ECO:0000313" key="1">
    <source>
        <dbReference type="EMBL" id="RKL65748.1"/>
    </source>
</evidence>
<dbReference type="Proteomes" id="UP000281498">
    <property type="component" value="Unassembled WGS sequence"/>
</dbReference>
<evidence type="ECO:0000313" key="2">
    <source>
        <dbReference type="Proteomes" id="UP000281498"/>
    </source>
</evidence>
<dbReference type="OrthoDB" id="1691135at2"/>
<dbReference type="RefSeq" id="WP_110937795.1">
    <property type="nucleotide sequence ID" value="NZ_KZ614147.1"/>
</dbReference>
<gene>
    <name evidence="1" type="ORF">CR203_19050</name>
</gene>
<proteinExistence type="predicted"/>
<dbReference type="EMBL" id="PDOE01000012">
    <property type="protein sequence ID" value="RKL65748.1"/>
    <property type="molecule type" value="Genomic_DNA"/>
</dbReference>
<accession>A0A3A9K3A3</accession>
<reference evidence="1 2" key="1">
    <citation type="submission" date="2017-10" db="EMBL/GenBank/DDBJ databases">
        <title>Bacillus sp. nov., a halophilic bacterium isolated from a Keqin Lake.</title>
        <authorList>
            <person name="Wang H."/>
        </authorList>
    </citation>
    <scope>NUCLEOTIDE SEQUENCE [LARGE SCALE GENOMIC DNA]</scope>
    <source>
        <strain evidence="1 2">KCTC 13187</strain>
    </source>
</reference>
<dbReference type="AlphaFoldDB" id="A0A3A9K3A3"/>
<protein>
    <submittedName>
        <fullName evidence="1">Uncharacterized protein</fullName>
    </submittedName>
</protein>
<organism evidence="1 2">
    <name type="scientific">Salipaludibacillus neizhouensis</name>
    <dbReference type="NCBI Taxonomy" id="885475"/>
    <lineage>
        <taxon>Bacteria</taxon>
        <taxon>Bacillati</taxon>
        <taxon>Bacillota</taxon>
        <taxon>Bacilli</taxon>
        <taxon>Bacillales</taxon>
        <taxon>Bacillaceae</taxon>
    </lineage>
</organism>
<sequence>MRRINRNVVTRVLNINLMKWMVEVDINKTKNFYSKDIEFCDCLYCENYMEASKHVDSSVLEIFVALGIAPSKPSHLSEFGEMEK</sequence>
<comment type="caution">
    <text evidence="1">The sequence shown here is derived from an EMBL/GenBank/DDBJ whole genome shotgun (WGS) entry which is preliminary data.</text>
</comment>
<name>A0A3A9K3A3_9BACI</name>
<keyword evidence="2" id="KW-1185">Reference proteome</keyword>